<evidence type="ECO:0000313" key="1">
    <source>
        <dbReference type="EMBL" id="KRN95880.1"/>
    </source>
</evidence>
<proteinExistence type="predicted"/>
<name>A0A0R2L239_9LACO</name>
<evidence type="ECO:0000313" key="2">
    <source>
        <dbReference type="Proteomes" id="UP000051886"/>
    </source>
</evidence>
<dbReference type="STRING" id="449659.IV66_GL000904"/>
<dbReference type="PATRIC" id="fig|449659.4.peg.910"/>
<comment type="caution">
    <text evidence="1">The sequence shown here is derived from an EMBL/GenBank/DDBJ whole genome shotgun (WGS) entry which is preliminary data.</text>
</comment>
<accession>A0A0R2L239</accession>
<reference evidence="1 2" key="1">
    <citation type="journal article" date="2015" name="Genome Announc.">
        <title>Expanding the biotechnology potential of lactobacilli through comparative genomics of 213 strains and associated genera.</title>
        <authorList>
            <person name="Sun Z."/>
            <person name="Harris H.M."/>
            <person name="McCann A."/>
            <person name="Guo C."/>
            <person name="Argimon S."/>
            <person name="Zhang W."/>
            <person name="Yang X."/>
            <person name="Jeffery I.B."/>
            <person name="Cooney J.C."/>
            <person name="Kagawa T.F."/>
            <person name="Liu W."/>
            <person name="Song Y."/>
            <person name="Salvetti E."/>
            <person name="Wrobel A."/>
            <person name="Rasinkangas P."/>
            <person name="Parkhill J."/>
            <person name="Rea M.C."/>
            <person name="O'Sullivan O."/>
            <person name="Ritari J."/>
            <person name="Douillard F.P."/>
            <person name="Paul Ross R."/>
            <person name="Yang R."/>
            <person name="Briner A.E."/>
            <person name="Felis G.E."/>
            <person name="de Vos W.M."/>
            <person name="Barrangou R."/>
            <person name="Klaenhammer T.R."/>
            <person name="Caufield P.W."/>
            <person name="Cui Y."/>
            <person name="Zhang H."/>
            <person name="O'Toole P.W."/>
        </authorList>
    </citation>
    <scope>NUCLEOTIDE SEQUENCE [LARGE SCALE GENOMIC DNA]</scope>
    <source>
        <strain evidence="1 2">NBRC 103219</strain>
    </source>
</reference>
<protein>
    <submittedName>
        <fullName evidence="1">Uncharacterized protein</fullName>
    </submittedName>
</protein>
<sequence>MFQFLLKLKIFPGGTIMQQIDYYIVSTRGGKIKRVFEATKTNLKKAQKMSQASWEHLLSGRKILTKEDIITNGGNFLILIAGQVKDKVSDFDEAIENARTYQTALETLNDPSDVEIVQLGRMSAEHRTIHFPFEEGLDEITLKRFHMNHKKQQDCEYCHPTYPAQPYQDFNFCPHCGRYLH</sequence>
<keyword evidence="2" id="KW-1185">Reference proteome</keyword>
<organism evidence="1 2">
    <name type="scientific">Ligilactobacillus pobuzihii</name>
    <dbReference type="NCBI Taxonomy" id="449659"/>
    <lineage>
        <taxon>Bacteria</taxon>
        <taxon>Bacillati</taxon>
        <taxon>Bacillota</taxon>
        <taxon>Bacilli</taxon>
        <taxon>Lactobacillales</taxon>
        <taxon>Lactobacillaceae</taxon>
        <taxon>Ligilactobacillus</taxon>
    </lineage>
</organism>
<gene>
    <name evidence="1" type="ORF">IV66_GL000904</name>
</gene>
<dbReference type="EMBL" id="JQCN01000069">
    <property type="protein sequence ID" value="KRN95880.1"/>
    <property type="molecule type" value="Genomic_DNA"/>
</dbReference>
<dbReference type="Proteomes" id="UP000051886">
    <property type="component" value="Unassembled WGS sequence"/>
</dbReference>
<dbReference type="AlphaFoldDB" id="A0A0R2L239"/>